<dbReference type="AlphaFoldDB" id="A0ABD4SXB4"/>
<accession>A0ABD4SXB4</accession>
<dbReference type="InterPro" id="IPR023214">
    <property type="entry name" value="HAD_sf"/>
</dbReference>
<name>A0ABD4SXB4_MESHO</name>
<dbReference type="InterPro" id="IPR000150">
    <property type="entry name" value="Cof"/>
</dbReference>
<comment type="similarity">
    <text evidence="2">Belongs to the HAD-like hydrolase superfamily. Cof family.</text>
</comment>
<dbReference type="EMBL" id="VBRW01000003">
    <property type="protein sequence ID" value="MCI8283249.1"/>
    <property type="molecule type" value="Genomic_DNA"/>
</dbReference>
<dbReference type="InterPro" id="IPR006379">
    <property type="entry name" value="HAD-SF_hydro_IIB"/>
</dbReference>
<evidence type="ECO:0000313" key="4">
    <source>
        <dbReference type="Proteomes" id="UP001203104"/>
    </source>
</evidence>
<protein>
    <submittedName>
        <fullName evidence="3">Cof-type HAD-IIB family hydrolase</fullName>
    </submittedName>
</protein>
<dbReference type="Gene3D" id="3.40.50.1000">
    <property type="entry name" value="HAD superfamily/HAD-like"/>
    <property type="match status" value="1"/>
</dbReference>
<evidence type="ECO:0000256" key="1">
    <source>
        <dbReference type="ARBA" id="ARBA00001946"/>
    </source>
</evidence>
<dbReference type="NCBIfam" id="TIGR01484">
    <property type="entry name" value="HAD-SF-IIB"/>
    <property type="match status" value="1"/>
</dbReference>
<dbReference type="NCBIfam" id="TIGR00099">
    <property type="entry name" value="Cof-subfamily"/>
    <property type="match status" value="1"/>
</dbReference>
<dbReference type="RefSeq" id="WP_020835610.1">
    <property type="nucleotide sequence ID" value="NZ_CP038641.1"/>
</dbReference>
<evidence type="ECO:0000313" key="3">
    <source>
        <dbReference type="EMBL" id="MCI8283249.1"/>
    </source>
</evidence>
<dbReference type="SFLD" id="SFLDG01140">
    <property type="entry name" value="C2.B:_Phosphomannomutase_and_P"/>
    <property type="match status" value="1"/>
</dbReference>
<reference evidence="3 4" key="1">
    <citation type="submission" date="2019-05" db="EMBL/GenBank/DDBJ databases">
        <title>Genome sequencing and assembly of Mycoplasma hyopneumoniae strains UFV01 and UFV02.</title>
        <authorList>
            <person name="De Souza L.F."/>
            <person name="Gonzaga N.F."/>
            <person name="Santos M.R."/>
            <person name="Deeney A.S."/>
            <person name="Vidigal P.M.P."/>
            <person name="Moreira M.A.S."/>
            <person name="Fietto J.R.L."/>
            <person name="Bressan G.C."/>
            <person name="Rycroft A.N."/>
            <person name="Silva Junior A."/>
        </authorList>
    </citation>
    <scope>NUCLEOTIDE SEQUENCE [LARGE SCALE GENOMIC DNA]</scope>
    <source>
        <strain evidence="3 4">UFV01</strain>
    </source>
</reference>
<dbReference type="Pfam" id="PF08282">
    <property type="entry name" value="Hydrolase_3"/>
    <property type="match status" value="1"/>
</dbReference>
<evidence type="ECO:0000256" key="2">
    <source>
        <dbReference type="ARBA" id="ARBA00034778"/>
    </source>
</evidence>
<dbReference type="GO" id="GO:0016791">
    <property type="term" value="F:phosphatase activity"/>
    <property type="evidence" value="ECO:0007669"/>
    <property type="project" value="UniProtKB-ARBA"/>
</dbReference>
<organism evidence="3 4">
    <name type="scientific">Mesomycoplasma hyopneumoniae</name>
    <name type="common">Mycoplasma hyopneumoniae</name>
    <dbReference type="NCBI Taxonomy" id="2099"/>
    <lineage>
        <taxon>Bacteria</taxon>
        <taxon>Bacillati</taxon>
        <taxon>Mycoplasmatota</taxon>
        <taxon>Mycoplasmoidales</taxon>
        <taxon>Metamycoplasmataceae</taxon>
        <taxon>Mesomycoplasma</taxon>
    </lineage>
</organism>
<dbReference type="PANTHER" id="PTHR10000:SF8">
    <property type="entry name" value="HAD SUPERFAMILY HYDROLASE-LIKE, TYPE 3"/>
    <property type="match status" value="1"/>
</dbReference>
<proteinExistence type="inferred from homology"/>
<comment type="caution">
    <text evidence="3">The sequence shown here is derived from an EMBL/GenBank/DDBJ whole genome shotgun (WGS) entry which is preliminary data.</text>
</comment>
<dbReference type="SUPFAM" id="SSF56784">
    <property type="entry name" value="HAD-like"/>
    <property type="match status" value="1"/>
</dbReference>
<dbReference type="SFLD" id="SFLDS00003">
    <property type="entry name" value="Haloacid_Dehalogenase"/>
    <property type="match status" value="1"/>
</dbReference>
<dbReference type="Proteomes" id="UP001203104">
    <property type="component" value="Unassembled WGS sequence"/>
</dbReference>
<gene>
    <name evidence="3" type="ORF">FEF30_01470</name>
</gene>
<sequence>MKLFFAFDLDGTLLRYDNTIHPENVEILKKLYELGHFLALATGRGLAGCLDLAKKYPYFHYLVSNNGTLVHDTKTQKTINNGSLSKEIIFDLIKDCKATDSICAFSSPNNLFEFSSTNNHPWLKKQKIMDLHFYEKVDQDKLYEIIEKEEITQVAFRNDIPVIAELYKKWSKKLKNIYKVTITNRIFLDINPLNVDKANGIKMLLEKNNLKPDQLIAFGDSSNDYFMVKLARFGYAMEDSTPDLLSVAYQKIGNCNSGSIAKTIKSLLEKQEELFS</sequence>
<keyword evidence="3" id="KW-0378">Hydrolase</keyword>
<dbReference type="InterPro" id="IPR036412">
    <property type="entry name" value="HAD-like_sf"/>
</dbReference>
<comment type="cofactor">
    <cofactor evidence="1">
        <name>Mg(2+)</name>
        <dbReference type="ChEBI" id="CHEBI:18420"/>
    </cofactor>
</comment>
<dbReference type="Gene3D" id="3.30.1240.10">
    <property type="match status" value="1"/>
</dbReference>
<dbReference type="PANTHER" id="PTHR10000">
    <property type="entry name" value="PHOSPHOSERINE PHOSPHATASE"/>
    <property type="match status" value="1"/>
</dbReference>